<proteinExistence type="predicted"/>
<dbReference type="Gene3D" id="1.20.58.780">
    <property type="match status" value="1"/>
</dbReference>
<evidence type="ECO:0000256" key="1">
    <source>
        <dbReference type="SAM" id="SignalP"/>
    </source>
</evidence>
<evidence type="ECO:0000313" key="4">
    <source>
        <dbReference type="Proteomes" id="UP000180194"/>
    </source>
</evidence>
<name>A0ABX3CXK4_9BACI</name>
<feature type="chain" id="PRO_5047387033" evidence="1">
    <location>
        <begin position="24"/>
        <end position="736"/>
    </location>
</feature>
<keyword evidence="1" id="KW-0732">Signal</keyword>
<dbReference type="Proteomes" id="UP000180194">
    <property type="component" value="Unassembled WGS sequence"/>
</dbReference>
<protein>
    <submittedName>
        <fullName evidence="3">Cell surface protein</fullName>
    </submittedName>
</protein>
<dbReference type="Gene3D" id="1.20.58.790">
    <property type="match status" value="1"/>
</dbReference>
<organism evidence="3 4">
    <name type="scientific">Cytobacillus oceanisediminis</name>
    <dbReference type="NCBI Taxonomy" id="665099"/>
    <lineage>
        <taxon>Bacteria</taxon>
        <taxon>Bacillati</taxon>
        <taxon>Bacillota</taxon>
        <taxon>Bacilli</taxon>
        <taxon>Bacillales</taxon>
        <taxon>Bacillaceae</taxon>
        <taxon>Cytobacillus</taxon>
    </lineage>
</organism>
<reference evidence="3 4" key="1">
    <citation type="submission" date="2016-07" db="EMBL/GenBank/DDBJ databases">
        <title>Bacillus oceanisediminis whole genome.</title>
        <authorList>
            <person name="Pal Y."/>
            <person name="Verma A."/>
            <person name="Mual P."/>
            <person name="Srinivasan K."/>
        </authorList>
    </citation>
    <scope>NUCLEOTIDE SEQUENCE [LARGE SCALE GENOMIC DNA]</scope>
    <source>
        <strain evidence="3 4">Bhandara28</strain>
    </source>
</reference>
<dbReference type="InterPro" id="IPR041378">
    <property type="entry name" value="S-layer_SbsC_C"/>
</dbReference>
<sequence>MGKKITKTIKLAGAAAIAASAFAAVNPAQTEAASAVENLVLKAEQNKVPLIRATSVDYDADAVTQPWTLYNKAKKDYAAAKAAVNKLSGKQKVQLSARLDTVKLYIDRTAAYIDAISSGKKLLKGTAEMEKYLDEGKMAEATAAYHKLSYEIKKQAVILYRVYGQSTRQAILDTYKAPAEDAKFQALYPVSIHIELDRYVAALEKEDFDQVVKHDKNVNEWLEYVEDQELYDLLEYRYREIIASYTDGLEDVAEIGFYDDAYYVTDLPGMTAYGMIGFFDSEGNELFIDGVENAFIIKDDKGYFTDLGSLAPAYEKEGLKETGPVKIQLFDRETNELILEETIEVKDGNQLYSLEEGKILNAEGKDAAYTVTGQTYQFTPVEAMTFNGDIIGDGEGEKLELSQFPGITFKSSDVTKFVVNTTGKITPVAPGKANLIVTWNEMEYKLPIEVKSASAVAEFGLASGKTKILLSENTNFDALIDAGYFTAKDQYGNEADLKSVSAQLFTSQESVFTASGENITVTGKDGDAASLIVKINGIVKSIPVTIDKTAPVLEGAANQSAVNQAVTVSTKAADVASVAATKNGAAIAGYTLATPLTDEGVYEVAATDFAGNKSVLKFEIDKTVPTLAVSGTAGAPVITASEALYYKDSAGKLTAIQSAELDQTQANALFTYTGTGTLKSATVNAEQHKWSFVTEGAATSDTVLYNDEELFDKAGNKLAGSVKATFNGNAWVLSTQ</sequence>
<dbReference type="RefSeq" id="WP_009332089.1">
    <property type="nucleotide sequence ID" value="NZ_MBRJ01000008.1"/>
</dbReference>
<feature type="domain" description="SbsC C-terminal" evidence="2">
    <location>
        <begin position="53"/>
        <end position="180"/>
    </location>
</feature>
<evidence type="ECO:0000259" key="2">
    <source>
        <dbReference type="Pfam" id="PF18058"/>
    </source>
</evidence>
<gene>
    <name evidence="3" type="ORF">BBV17_10675</name>
</gene>
<keyword evidence="4" id="KW-1185">Reference proteome</keyword>
<feature type="signal peptide" evidence="1">
    <location>
        <begin position="1"/>
        <end position="23"/>
    </location>
</feature>
<dbReference type="Pfam" id="PF18058">
    <property type="entry name" value="SbsC_C"/>
    <property type="match status" value="1"/>
</dbReference>
<comment type="caution">
    <text evidence="3">The sequence shown here is derived from an EMBL/GenBank/DDBJ whole genome shotgun (WGS) entry which is preliminary data.</text>
</comment>
<dbReference type="EMBL" id="MBRJ01000008">
    <property type="protein sequence ID" value="OHX49950.1"/>
    <property type="molecule type" value="Genomic_DNA"/>
</dbReference>
<evidence type="ECO:0000313" key="3">
    <source>
        <dbReference type="EMBL" id="OHX49950.1"/>
    </source>
</evidence>
<accession>A0ABX3CXK4</accession>